<comment type="caution">
    <text evidence="1">The sequence shown here is derived from an EMBL/GenBank/DDBJ whole genome shotgun (WGS) entry which is preliminary data.</text>
</comment>
<keyword evidence="2" id="KW-1185">Reference proteome</keyword>
<reference evidence="1 2" key="1">
    <citation type="journal article" date="2015" name="Genome Biol. Evol.">
        <title>Comparative Genomics of a Bacterivorous Green Alga Reveals Evolutionary Causalities and Consequences of Phago-Mixotrophic Mode of Nutrition.</title>
        <authorList>
            <person name="Burns J.A."/>
            <person name="Paasch A."/>
            <person name="Narechania A."/>
            <person name="Kim E."/>
        </authorList>
    </citation>
    <scope>NUCLEOTIDE SEQUENCE [LARGE SCALE GENOMIC DNA]</scope>
    <source>
        <strain evidence="1 2">PLY_AMNH</strain>
    </source>
</reference>
<evidence type="ECO:0000313" key="1">
    <source>
        <dbReference type="EMBL" id="KAK3254692.1"/>
    </source>
</evidence>
<dbReference type="Proteomes" id="UP001190700">
    <property type="component" value="Unassembled WGS sequence"/>
</dbReference>
<feature type="non-terminal residue" evidence="1">
    <location>
        <position position="305"/>
    </location>
</feature>
<dbReference type="EMBL" id="LGRX02023269">
    <property type="protein sequence ID" value="KAK3254692.1"/>
    <property type="molecule type" value="Genomic_DNA"/>
</dbReference>
<proteinExistence type="predicted"/>
<gene>
    <name evidence="1" type="ORF">CYMTET_36100</name>
</gene>
<evidence type="ECO:0000313" key="2">
    <source>
        <dbReference type="Proteomes" id="UP001190700"/>
    </source>
</evidence>
<organism evidence="1 2">
    <name type="scientific">Cymbomonas tetramitiformis</name>
    <dbReference type="NCBI Taxonomy" id="36881"/>
    <lineage>
        <taxon>Eukaryota</taxon>
        <taxon>Viridiplantae</taxon>
        <taxon>Chlorophyta</taxon>
        <taxon>Pyramimonadophyceae</taxon>
        <taxon>Pyramimonadales</taxon>
        <taxon>Pyramimonadaceae</taxon>
        <taxon>Cymbomonas</taxon>
    </lineage>
</organism>
<name>A0AAE0F7X7_9CHLO</name>
<protein>
    <submittedName>
        <fullName evidence="1">Uncharacterized protein</fullName>
    </submittedName>
</protein>
<sequence>MNQTSNKIFPEEGEVLVEATETPHVPGVPQPLELESRNEHVDEDVATPPTAALAMCNKYEDTKTLKILAKSLGVSAIALNRWEVTLQRLPSKKREELQASHFDECKAVAILQLLATPMATSALEGWQGSLSKATLGTHDDGEIAEQIVGEGLKTTLGKEVGEVLVAVSVALHAWRSPGTDSCDAQLALAKQARRCARALSATALTEDWRSAIPSGTRLLGGTAQDNRDLVTKAIVFGSGYAVAARVSLERDIRAATSMASQHEAAWWCGQCMRCRGLAVLMSDGLRDGSRGARFLQPVLMDVVES</sequence>
<accession>A0AAE0F7X7</accession>
<dbReference type="AlphaFoldDB" id="A0AAE0F7X7"/>